<protein>
    <submittedName>
        <fullName evidence="6">TetR/AcrR family transcriptional regulator</fullName>
    </submittedName>
</protein>
<dbReference type="RefSeq" id="WP_132410177.1">
    <property type="nucleotide sequence ID" value="NZ_SMKA01000123.1"/>
</dbReference>
<name>A0A4R4PSV8_9ACTN</name>
<reference evidence="6 7" key="1">
    <citation type="submission" date="2019-03" db="EMBL/GenBank/DDBJ databases">
        <title>Draft genome sequences of novel Actinobacteria.</title>
        <authorList>
            <person name="Sahin N."/>
            <person name="Ay H."/>
            <person name="Saygin H."/>
        </authorList>
    </citation>
    <scope>NUCLEOTIDE SEQUENCE [LARGE SCALE GENOMIC DNA]</scope>
    <source>
        <strain evidence="6 7">JCM 30547</strain>
    </source>
</reference>
<gene>
    <name evidence="6" type="ORF">E1261_24100</name>
</gene>
<evidence type="ECO:0000256" key="1">
    <source>
        <dbReference type="ARBA" id="ARBA00023015"/>
    </source>
</evidence>
<dbReference type="SUPFAM" id="SSF48498">
    <property type="entry name" value="Tetracyclin repressor-like, C-terminal domain"/>
    <property type="match status" value="1"/>
</dbReference>
<accession>A0A4R4PSV8</accession>
<dbReference type="InterPro" id="IPR011075">
    <property type="entry name" value="TetR_C"/>
</dbReference>
<dbReference type="InterPro" id="IPR001647">
    <property type="entry name" value="HTH_TetR"/>
</dbReference>
<dbReference type="InterPro" id="IPR036271">
    <property type="entry name" value="Tet_transcr_reg_TetR-rel_C_sf"/>
</dbReference>
<feature type="DNA-binding region" description="H-T-H motif" evidence="4">
    <location>
        <begin position="38"/>
        <end position="57"/>
    </location>
</feature>
<comment type="caution">
    <text evidence="6">The sequence shown here is derived from an EMBL/GenBank/DDBJ whole genome shotgun (WGS) entry which is preliminary data.</text>
</comment>
<dbReference type="Gene3D" id="1.10.357.10">
    <property type="entry name" value="Tetracycline Repressor, domain 2"/>
    <property type="match status" value="1"/>
</dbReference>
<keyword evidence="1" id="KW-0805">Transcription regulation</keyword>
<feature type="domain" description="HTH tetR-type" evidence="5">
    <location>
        <begin position="15"/>
        <end position="75"/>
    </location>
</feature>
<dbReference type="Pfam" id="PF00440">
    <property type="entry name" value="TetR_N"/>
    <property type="match status" value="1"/>
</dbReference>
<evidence type="ECO:0000313" key="6">
    <source>
        <dbReference type="EMBL" id="TDC25450.1"/>
    </source>
</evidence>
<dbReference type="InterPro" id="IPR009057">
    <property type="entry name" value="Homeodomain-like_sf"/>
</dbReference>
<evidence type="ECO:0000313" key="7">
    <source>
        <dbReference type="Proteomes" id="UP000295075"/>
    </source>
</evidence>
<evidence type="ECO:0000256" key="2">
    <source>
        <dbReference type="ARBA" id="ARBA00023125"/>
    </source>
</evidence>
<evidence type="ECO:0000256" key="4">
    <source>
        <dbReference type="PROSITE-ProRule" id="PRU00335"/>
    </source>
</evidence>
<dbReference type="Gene3D" id="1.10.10.60">
    <property type="entry name" value="Homeodomain-like"/>
    <property type="match status" value="1"/>
</dbReference>
<dbReference type="SUPFAM" id="SSF46689">
    <property type="entry name" value="Homeodomain-like"/>
    <property type="match status" value="1"/>
</dbReference>
<dbReference type="Proteomes" id="UP000295075">
    <property type="component" value="Unassembled WGS sequence"/>
</dbReference>
<dbReference type="PANTHER" id="PTHR47506">
    <property type="entry name" value="TRANSCRIPTIONAL REGULATORY PROTEIN"/>
    <property type="match status" value="1"/>
</dbReference>
<evidence type="ECO:0000256" key="3">
    <source>
        <dbReference type="ARBA" id="ARBA00023163"/>
    </source>
</evidence>
<dbReference type="OrthoDB" id="326421at2"/>
<keyword evidence="3" id="KW-0804">Transcription</keyword>
<keyword evidence="7" id="KW-1185">Reference proteome</keyword>
<dbReference type="PROSITE" id="PS50977">
    <property type="entry name" value="HTH_TETR_2"/>
    <property type="match status" value="1"/>
</dbReference>
<keyword evidence="2 4" id="KW-0238">DNA-binding</keyword>
<dbReference type="GO" id="GO:0003677">
    <property type="term" value="F:DNA binding"/>
    <property type="evidence" value="ECO:0007669"/>
    <property type="project" value="UniProtKB-UniRule"/>
</dbReference>
<organism evidence="6 7">
    <name type="scientific">Kribbella albertanoniae</name>
    <dbReference type="NCBI Taxonomy" id="1266829"/>
    <lineage>
        <taxon>Bacteria</taxon>
        <taxon>Bacillati</taxon>
        <taxon>Actinomycetota</taxon>
        <taxon>Actinomycetes</taxon>
        <taxon>Propionibacteriales</taxon>
        <taxon>Kribbellaceae</taxon>
        <taxon>Kribbella</taxon>
    </lineage>
</organism>
<dbReference type="PANTHER" id="PTHR47506:SF6">
    <property type="entry name" value="HTH-TYPE TRANSCRIPTIONAL REPRESSOR NEMR"/>
    <property type="match status" value="1"/>
</dbReference>
<dbReference type="PRINTS" id="PR00455">
    <property type="entry name" value="HTHTETR"/>
</dbReference>
<dbReference type="AlphaFoldDB" id="A0A4R4PSV8"/>
<proteinExistence type="predicted"/>
<dbReference type="EMBL" id="SMKA01000123">
    <property type="protein sequence ID" value="TDC25450.1"/>
    <property type="molecule type" value="Genomic_DNA"/>
</dbReference>
<evidence type="ECO:0000259" key="5">
    <source>
        <dbReference type="PROSITE" id="PS50977"/>
    </source>
</evidence>
<sequence>MTDGAQNRRVRVDGVRSRRMILDTAVKLATVDGLAGLSIARLAEAAGISKSGLFAHFGSKEDLQLATIDAATEIYGRDIVGPAMQEPDSSARLRALCNLFLDQVENDVFPGGCFFSSVNSEFDTRPGIVRDRLAELQTQWMELLAAEYAAARDAGLLPDEEPEQAAFDLNSYLHLANDLYVLYRDRSYLDRARRSIAAYLATA</sequence>
<dbReference type="Pfam" id="PF16925">
    <property type="entry name" value="TetR_C_13"/>
    <property type="match status" value="1"/>
</dbReference>